<reference evidence="1 2" key="1">
    <citation type="submission" date="2020-01" db="EMBL/GenBank/DDBJ databases">
        <title>Kibdelosporangium persica a novel Actinomycetes from a hot desert in Iran.</title>
        <authorList>
            <person name="Safaei N."/>
            <person name="Zaburannyi N."/>
            <person name="Mueller R."/>
            <person name="Wink J."/>
        </authorList>
    </citation>
    <scope>NUCLEOTIDE SEQUENCE [LARGE SCALE GENOMIC DNA]</scope>
    <source>
        <strain evidence="1 2">4NS15</strain>
    </source>
</reference>
<comment type="caution">
    <text evidence="1">The sequence shown here is derived from an EMBL/GenBank/DDBJ whole genome shotgun (WGS) entry which is preliminary data.</text>
</comment>
<dbReference type="RefSeq" id="WP_173138807.1">
    <property type="nucleotide sequence ID" value="NZ_CBCSGW010000053.1"/>
</dbReference>
<sequence length="72" mass="8319">MYRDVDLNSWAEIDDVVIKYDVSPVDGTVEFTFGHKQSLTINLTERALARCVEQFPEALTELRTRSMREPSQ</sequence>
<proteinExistence type="predicted"/>
<dbReference type="Proteomes" id="UP000763557">
    <property type="component" value="Unassembled WGS sequence"/>
</dbReference>
<gene>
    <name evidence="1" type="ORF">GC106_63180</name>
</gene>
<evidence type="ECO:0000313" key="2">
    <source>
        <dbReference type="Proteomes" id="UP000763557"/>
    </source>
</evidence>
<protein>
    <submittedName>
        <fullName evidence="1">Uncharacterized protein</fullName>
    </submittedName>
</protein>
<dbReference type="EMBL" id="JAAATY010000024">
    <property type="protein sequence ID" value="NRN69062.1"/>
    <property type="molecule type" value="Genomic_DNA"/>
</dbReference>
<organism evidence="1 2">
    <name type="scientific">Kibdelosporangium persicum</name>
    <dbReference type="NCBI Taxonomy" id="2698649"/>
    <lineage>
        <taxon>Bacteria</taxon>
        <taxon>Bacillati</taxon>
        <taxon>Actinomycetota</taxon>
        <taxon>Actinomycetes</taxon>
        <taxon>Pseudonocardiales</taxon>
        <taxon>Pseudonocardiaceae</taxon>
        <taxon>Kibdelosporangium</taxon>
    </lineage>
</organism>
<accession>A0ABX2FDS0</accession>
<name>A0ABX2FDS0_9PSEU</name>
<keyword evidence="2" id="KW-1185">Reference proteome</keyword>
<evidence type="ECO:0000313" key="1">
    <source>
        <dbReference type="EMBL" id="NRN69062.1"/>
    </source>
</evidence>